<dbReference type="WBParaSite" id="HPBE_0002090701-mRNA-1">
    <property type="protein sequence ID" value="HPBE_0002090701-mRNA-1"/>
    <property type="gene ID" value="HPBE_0002090701"/>
</dbReference>
<keyword evidence="2" id="KW-1185">Reference proteome</keyword>
<reference evidence="1 2" key="1">
    <citation type="submission" date="2018-11" db="EMBL/GenBank/DDBJ databases">
        <authorList>
            <consortium name="Pathogen Informatics"/>
        </authorList>
    </citation>
    <scope>NUCLEOTIDE SEQUENCE [LARGE SCALE GENOMIC DNA]</scope>
</reference>
<evidence type="ECO:0000313" key="3">
    <source>
        <dbReference type="WBParaSite" id="HPBE_0002090701-mRNA-1"/>
    </source>
</evidence>
<dbReference type="EMBL" id="UZAH01032537">
    <property type="protein sequence ID" value="VDP22409.1"/>
    <property type="molecule type" value="Genomic_DNA"/>
</dbReference>
<name>A0A183GEW6_HELPZ</name>
<proteinExistence type="predicted"/>
<dbReference type="OrthoDB" id="5916958at2759"/>
<evidence type="ECO:0000313" key="1">
    <source>
        <dbReference type="EMBL" id="VDP22409.1"/>
    </source>
</evidence>
<gene>
    <name evidence="1" type="ORF">HPBE_LOCUS20906</name>
</gene>
<dbReference type="Gene3D" id="3.50.4.10">
    <property type="entry name" value="Hepatocyte Growth Factor"/>
    <property type="match status" value="1"/>
</dbReference>
<organism evidence="2 3">
    <name type="scientific">Heligmosomoides polygyrus</name>
    <name type="common">Parasitic roundworm</name>
    <dbReference type="NCBI Taxonomy" id="6339"/>
    <lineage>
        <taxon>Eukaryota</taxon>
        <taxon>Metazoa</taxon>
        <taxon>Ecdysozoa</taxon>
        <taxon>Nematoda</taxon>
        <taxon>Chromadorea</taxon>
        <taxon>Rhabditida</taxon>
        <taxon>Rhabditina</taxon>
        <taxon>Rhabditomorpha</taxon>
        <taxon>Strongyloidea</taxon>
        <taxon>Heligmosomidae</taxon>
        <taxon>Heligmosomoides</taxon>
    </lineage>
</organism>
<sequence length="179" mass="20917">MNASGRSTHLSGVANYILAGFVEQVEDAFGIEQCISACYGALKHYGFQCMSAMWYPMDQKQVPFRHFYNCLLNSETKRTQEKMFIPEDTGHMMIYFEHPDALFMRRLHDETSFDEAKAPQLWTAWSSCHTSTERVRYQHCDDHVDIRKCPKEVARCGGTQTRPNINYRRVQLETRLFQT</sequence>
<dbReference type="SUPFAM" id="SSF57414">
    <property type="entry name" value="Hairpin loop containing domain-like"/>
    <property type="match status" value="1"/>
</dbReference>
<reference evidence="3" key="2">
    <citation type="submission" date="2019-09" db="UniProtKB">
        <authorList>
            <consortium name="WormBaseParasite"/>
        </authorList>
    </citation>
    <scope>IDENTIFICATION</scope>
</reference>
<protein>
    <submittedName>
        <fullName evidence="3">Apple domain-containing protein</fullName>
    </submittedName>
</protein>
<dbReference type="AlphaFoldDB" id="A0A183GEW6"/>
<evidence type="ECO:0000313" key="2">
    <source>
        <dbReference type="Proteomes" id="UP000050761"/>
    </source>
</evidence>
<accession>A0A183GEW6</accession>
<dbReference type="Proteomes" id="UP000050761">
    <property type="component" value="Unassembled WGS sequence"/>
</dbReference>
<accession>A0A3P8FFK8</accession>